<reference evidence="1" key="1">
    <citation type="submission" date="2014-09" db="EMBL/GenBank/DDBJ databases">
        <authorList>
            <person name="Magalhaes I.L.F."/>
            <person name="Oliveira U."/>
            <person name="Santos F.R."/>
            <person name="Vidigal T.H.D.A."/>
            <person name="Brescovit A.D."/>
            <person name="Santos A.J."/>
        </authorList>
    </citation>
    <scope>NUCLEOTIDE SEQUENCE</scope>
    <source>
        <tissue evidence="1">Shoot tissue taken approximately 20 cm above the soil surface</tissue>
    </source>
</reference>
<organism evidence="1">
    <name type="scientific">Arundo donax</name>
    <name type="common">Giant reed</name>
    <name type="synonym">Donax arundinaceus</name>
    <dbReference type="NCBI Taxonomy" id="35708"/>
    <lineage>
        <taxon>Eukaryota</taxon>
        <taxon>Viridiplantae</taxon>
        <taxon>Streptophyta</taxon>
        <taxon>Embryophyta</taxon>
        <taxon>Tracheophyta</taxon>
        <taxon>Spermatophyta</taxon>
        <taxon>Magnoliopsida</taxon>
        <taxon>Liliopsida</taxon>
        <taxon>Poales</taxon>
        <taxon>Poaceae</taxon>
        <taxon>PACMAD clade</taxon>
        <taxon>Arundinoideae</taxon>
        <taxon>Arundineae</taxon>
        <taxon>Arundo</taxon>
    </lineage>
</organism>
<dbReference type="EMBL" id="GBRH01168428">
    <property type="protein sequence ID" value="JAE29468.1"/>
    <property type="molecule type" value="Transcribed_RNA"/>
</dbReference>
<name>A0A0A9H998_ARUDO</name>
<proteinExistence type="predicted"/>
<reference evidence="1" key="2">
    <citation type="journal article" date="2015" name="Data Brief">
        <title>Shoot transcriptome of the giant reed, Arundo donax.</title>
        <authorList>
            <person name="Barrero R.A."/>
            <person name="Guerrero F.D."/>
            <person name="Moolhuijzen P."/>
            <person name="Goolsby J.A."/>
            <person name="Tidwell J."/>
            <person name="Bellgard S.E."/>
            <person name="Bellgard M.I."/>
        </authorList>
    </citation>
    <scope>NUCLEOTIDE SEQUENCE</scope>
    <source>
        <tissue evidence="1">Shoot tissue taken approximately 20 cm above the soil surface</tissue>
    </source>
</reference>
<sequence>MTGSSTADSRKNVLVCDIHKVHAGSFMILCFFIQHYIEKCN</sequence>
<dbReference type="AlphaFoldDB" id="A0A0A9H998"/>
<protein>
    <submittedName>
        <fullName evidence="1">Uncharacterized protein</fullName>
    </submittedName>
</protein>
<accession>A0A0A9H998</accession>
<evidence type="ECO:0000313" key="1">
    <source>
        <dbReference type="EMBL" id="JAE29468.1"/>
    </source>
</evidence>